<feature type="transmembrane region" description="Helical" evidence="1">
    <location>
        <begin position="50"/>
        <end position="69"/>
    </location>
</feature>
<name>A0A7Y8C4S9_9PSED</name>
<keyword evidence="1" id="KW-1133">Transmembrane helix</keyword>
<organism evidence="2 3">
    <name type="scientific">Pseudomonas gingeri</name>
    <dbReference type="NCBI Taxonomy" id="117681"/>
    <lineage>
        <taxon>Bacteria</taxon>
        <taxon>Pseudomonadati</taxon>
        <taxon>Pseudomonadota</taxon>
        <taxon>Gammaproteobacteria</taxon>
        <taxon>Pseudomonadales</taxon>
        <taxon>Pseudomonadaceae</taxon>
        <taxon>Pseudomonas</taxon>
    </lineage>
</organism>
<gene>
    <name evidence="2" type="ORF">HX882_26765</name>
</gene>
<dbReference type="Proteomes" id="UP000539985">
    <property type="component" value="Unassembled WGS sequence"/>
</dbReference>
<feature type="transmembrane region" description="Helical" evidence="1">
    <location>
        <begin position="174"/>
        <end position="198"/>
    </location>
</feature>
<feature type="transmembrane region" description="Helical" evidence="1">
    <location>
        <begin position="136"/>
        <end position="162"/>
    </location>
</feature>
<proteinExistence type="predicted"/>
<dbReference type="RefSeq" id="WP_177105095.1">
    <property type="nucleotide sequence ID" value="NZ_JACAQB010000024.1"/>
</dbReference>
<reference evidence="2 3" key="1">
    <citation type="submission" date="2020-04" db="EMBL/GenBank/DDBJ databases">
        <title>Molecular characterization of pseudomonads from Agaricus bisporus reveal novel blotch 2 pathogens in Western Europe.</title>
        <authorList>
            <person name="Taparia T."/>
            <person name="Krijger M."/>
            <person name="Haynes E."/>
            <person name="Elpinstone J.G."/>
            <person name="Noble R."/>
            <person name="Van Der Wolf J."/>
        </authorList>
    </citation>
    <scope>NUCLEOTIDE SEQUENCE [LARGE SCALE GENOMIC DNA]</scope>
    <source>
        <strain evidence="2 3">H7001</strain>
    </source>
</reference>
<keyword evidence="1" id="KW-0472">Membrane</keyword>
<feature type="transmembrane region" description="Helical" evidence="1">
    <location>
        <begin position="20"/>
        <end position="43"/>
    </location>
</feature>
<evidence type="ECO:0000313" key="2">
    <source>
        <dbReference type="EMBL" id="NWB99498.1"/>
    </source>
</evidence>
<sequence length="215" mass="24142">MDLPITPVPEVGRPIRPIPWFRTGPFVLISSITITVYALLGIFSPHYRSVADVFISPIVDSLGWVFLNIRTSPMSGELDPIYYRNLMGLCVLFSAMYNIASAFYMIKVKKIAGASCEDTHRNIMVMQGVGVRKGWVLLHLGVYLIVGGIAAFTTFIFLNSMFGWLGYLPSRYDVLFILIVCLALILPSSICVAMWSIVGQLVFFDLRKIFEFIVK</sequence>
<feature type="transmembrane region" description="Helical" evidence="1">
    <location>
        <begin position="81"/>
        <end position="100"/>
    </location>
</feature>
<protein>
    <submittedName>
        <fullName evidence="2">Uncharacterized protein</fullName>
    </submittedName>
</protein>
<evidence type="ECO:0000313" key="3">
    <source>
        <dbReference type="Proteomes" id="UP000539985"/>
    </source>
</evidence>
<comment type="caution">
    <text evidence="2">The sequence shown here is derived from an EMBL/GenBank/DDBJ whole genome shotgun (WGS) entry which is preliminary data.</text>
</comment>
<evidence type="ECO:0000256" key="1">
    <source>
        <dbReference type="SAM" id="Phobius"/>
    </source>
</evidence>
<accession>A0A7Y8C4S9</accession>
<dbReference type="AlphaFoldDB" id="A0A7Y8C4S9"/>
<keyword evidence="1" id="KW-0812">Transmembrane</keyword>
<dbReference type="EMBL" id="JACAQB010000024">
    <property type="protein sequence ID" value="NWB99498.1"/>
    <property type="molecule type" value="Genomic_DNA"/>
</dbReference>